<evidence type="ECO:0000256" key="1">
    <source>
        <dbReference type="SAM" id="MobiDB-lite"/>
    </source>
</evidence>
<feature type="non-terminal residue" evidence="2">
    <location>
        <position position="1"/>
    </location>
</feature>
<feature type="compositionally biased region" description="Low complexity" evidence="1">
    <location>
        <begin position="33"/>
        <end position="46"/>
    </location>
</feature>
<dbReference type="AlphaFoldDB" id="A0A939FI65"/>
<gene>
    <name evidence="2" type="ORF">J0695_42600</name>
</gene>
<name>A0A939FI65_9ACTN</name>
<feature type="non-terminal residue" evidence="2">
    <location>
        <position position="73"/>
    </location>
</feature>
<protein>
    <submittedName>
        <fullName evidence="2">Uncharacterized protein</fullName>
    </submittedName>
</protein>
<dbReference type="EMBL" id="JAFLRJ010001543">
    <property type="protein sequence ID" value="MBO0518348.1"/>
    <property type="molecule type" value="Genomic_DNA"/>
</dbReference>
<organism evidence="2 3">
    <name type="scientific">Streptomyces beijiangensis</name>
    <dbReference type="NCBI Taxonomy" id="163361"/>
    <lineage>
        <taxon>Bacteria</taxon>
        <taxon>Bacillati</taxon>
        <taxon>Actinomycetota</taxon>
        <taxon>Actinomycetes</taxon>
        <taxon>Kitasatosporales</taxon>
        <taxon>Streptomycetaceae</taxon>
        <taxon>Streptomyces</taxon>
    </lineage>
</organism>
<evidence type="ECO:0000313" key="3">
    <source>
        <dbReference type="Proteomes" id="UP000664167"/>
    </source>
</evidence>
<dbReference type="Proteomes" id="UP000664167">
    <property type="component" value="Unassembled WGS sequence"/>
</dbReference>
<reference evidence="2" key="1">
    <citation type="submission" date="2021-03" db="EMBL/GenBank/DDBJ databases">
        <title>Streptomyces poriferae sp. nov., a novel marine sponge-derived Actinobacteria species with anti-MRSA activity.</title>
        <authorList>
            <person name="Sandoval-Powers M."/>
            <person name="Kralova S."/>
            <person name="Nguyen G.-S."/>
            <person name="Fawwal D."/>
            <person name="Degnes K."/>
            <person name="Klinkenberg G."/>
            <person name="Sletta H."/>
            <person name="Wentzel A."/>
            <person name="Liles M.R."/>
        </authorList>
    </citation>
    <scope>NUCLEOTIDE SEQUENCE</scope>
    <source>
        <strain evidence="2">DSM 41794</strain>
    </source>
</reference>
<comment type="caution">
    <text evidence="2">The sequence shown here is derived from an EMBL/GenBank/DDBJ whole genome shotgun (WGS) entry which is preliminary data.</text>
</comment>
<accession>A0A939FI65</accession>
<evidence type="ECO:0000313" key="2">
    <source>
        <dbReference type="EMBL" id="MBO0518348.1"/>
    </source>
</evidence>
<keyword evidence="3" id="KW-1185">Reference proteome</keyword>
<feature type="region of interest" description="Disordered" evidence="1">
    <location>
        <begin position="33"/>
        <end position="73"/>
    </location>
</feature>
<sequence>GLHRFTRHRGGRRHEVLVQLHEGLDAALAAAATSTSASSSRASRNAFDPTAVQEGARNAPFQRSAGRIATAAG</sequence>
<dbReference type="RefSeq" id="WP_206970140.1">
    <property type="nucleotide sequence ID" value="NZ_JAFLRJ010001543.1"/>
</dbReference>
<proteinExistence type="predicted"/>